<evidence type="ECO:0000313" key="3">
    <source>
        <dbReference type="Proteomes" id="UP000554482"/>
    </source>
</evidence>
<keyword evidence="3" id="KW-1185">Reference proteome</keyword>
<name>A0A7J6WCI4_THATH</name>
<feature type="compositionally biased region" description="Basic and acidic residues" evidence="1">
    <location>
        <begin position="1"/>
        <end position="10"/>
    </location>
</feature>
<dbReference type="AlphaFoldDB" id="A0A7J6WCI4"/>
<evidence type="ECO:0000313" key="2">
    <source>
        <dbReference type="EMBL" id="KAF5194578.1"/>
    </source>
</evidence>
<sequence>MDLQNYKREPDEEALESAELRQEEEQIQVPNEAVMGNGSSLNEGKLQIEEREEEFNLLEVEEKEEVKEVLEKKRVSFSASSTMYFEPESEEEEETL</sequence>
<accession>A0A7J6WCI4</accession>
<proteinExistence type="predicted"/>
<protein>
    <submittedName>
        <fullName evidence="2">Uncharacterized protein</fullName>
    </submittedName>
</protein>
<feature type="region of interest" description="Disordered" evidence="1">
    <location>
        <begin position="1"/>
        <end position="45"/>
    </location>
</feature>
<gene>
    <name evidence="2" type="ORF">FRX31_015835</name>
</gene>
<organism evidence="2 3">
    <name type="scientific">Thalictrum thalictroides</name>
    <name type="common">Rue-anemone</name>
    <name type="synonym">Anemone thalictroides</name>
    <dbReference type="NCBI Taxonomy" id="46969"/>
    <lineage>
        <taxon>Eukaryota</taxon>
        <taxon>Viridiplantae</taxon>
        <taxon>Streptophyta</taxon>
        <taxon>Embryophyta</taxon>
        <taxon>Tracheophyta</taxon>
        <taxon>Spermatophyta</taxon>
        <taxon>Magnoliopsida</taxon>
        <taxon>Ranunculales</taxon>
        <taxon>Ranunculaceae</taxon>
        <taxon>Thalictroideae</taxon>
        <taxon>Thalictrum</taxon>
    </lineage>
</organism>
<comment type="caution">
    <text evidence="2">The sequence shown here is derived from an EMBL/GenBank/DDBJ whole genome shotgun (WGS) entry which is preliminary data.</text>
</comment>
<evidence type="ECO:0000256" key="1">
    <source>
        <dbReference type="SAM" id="MobiDB-lite"/>
    </source>
</evidence>
<reference evidence="2 3" key="1">
    <citation type="submission" date="2020-06" db="EMBL/GenBank/DDBJ databases">
        <title>Transcriptomic and genomic resources for Thalictrum thalictroides and T. hernandezii: Facilitating candidate gene discovery in an emerging model plant lineage.</title>
        <authorList>
            <person name="Arias T."/>
            <person name="Riano-Pachon D.M."/>
            <person name="Di Stilio V.S."/>
        </authorList>
    </citation>
    <scope>NUCLEOTIDE SEQUENCE [LARGE SCALE GENOMIC DNA]</scope>
    <source>
        <strain evidence="3">cv. WT478/WT964</strain>
        <tissue evidence="2">Leaves</tissue>
    </source>
</reference>
<dbReference type="Proteomes" id="UP000554482">
    <property type="component" value="Unassembled WGS sequence"/>
</dbReference>
<dbReference type="EMBL" id="JABWDY010018522">
    <property type="protein sequence ID" value="KAF5194578.1"/>
    <property type="molecule type" value="Genomic_DNA"/>
</dbReference>